<accession>A0A4D6LV90</accession>
<keyword evidence="4" id="KW-1185">Reference proteome</keyword>
<protein>
    <submittedName>
        <fullName evidence="3">Uncharacterized protein</fullName>
    </submittedName>
</protein>
<dbReference type="EMBL" id="CP039349">
    <property type="protein sequence ID" value="QCD92258.1"/>
    <property type="molecule type" value="Genomic_DNA"/>
</dbReference>
<evidence type="ECO:0000256" key="1">
    <source>
        <dbReference type="SAM" id="MobiDB-lite"/>
    </source>
</evidence>
<reference evidence="3 4" key="1">
    <citation type="submission" date="2019-04" db="EMBL/GenBank/DDBJ databases">
        <title>An improved genome assembly and genetic linkage map for asparagus bean, Vigna unguiculata ssp. sesquipedialis.</title>
        <authorList>
            <person name="Xia Q."/>
            <person name="Zhang R."/>
            <person name="Dong Y."/>
        </authorList>
    </citation>
    <scope>NUCLEOTIDE SEQUENCE [LARGE SCALE GENOMIC DNA]</scope>
    <source>
        <tissue evidence="3">Leaf</tissue>
    </source>
</reference>
<dbReference type="Proteomes" id="UP000501690">
    <property type="component" value="Linkage Group LG5"/>
</dbReference>
<proteinExistence type="predicted"/>
<keyword evidence="2" id="KW-0732">Signal</keyword>
<feature type="region of interest" description="Disordered" evidence="1">
    <location>
        <begin position="38"/>
        <end position="73"/>
    </location>
</feature>
<dbReference type="AlphaFoldDB" id="A0A4D6LV90"/>
<name>A0A4D6LV90_VIGUN</name>
<feature type="signal peptide" evidence="2">
    <location>
        <begin position="1"/>
        <end position="32"/>
    </location>
</feature>
<gene>
    <name evidence="3" type="ORF">DEO72_LG5g320</name>
</gene>
<feature type="compositionally biased region" description="Basic residues" evidence="1">
    <location>
        <begin position="58"/>
        <end position="73"/>
    </location>
</feature>
<evidence type="ECO:0000256" key="2">
    <source>
        <dbReference type="SAM" id="SignalP"/>
    </source>
</evidence>
<evidence type="ECO:0000313" key="3">
    <source>
        <dbReference type="EMBL" id="QCD92258.1"/>
    </source>
</evidence>
<sequence length="73" mass="7939">MARISVSSNFVSFLVLLAIAFSFLAQLAPVSADLKVRKLGAMPSPPPSPARNPSPRTRPPHLRRRHHPPPPAI</sequence>
<evidence type="ECO:0000313" key="4">
    <source>
        <dbReference type="Proteomes" id="UP000501690"/>
    </source>
</evidence>
<organism evidence="3 4">
    <name type="scientific">Vigna unguiculata</name>
    <name type="common">Cowpea</name>
    <dbReference type="NCBI Taxonomy" id="3917"/>
    <lineage>
        <taxon>Eukaryota</taxon>
        <taxon>Viridiplantae</taxon>
        <taxon>Streptophyta</taxon>
        <taxon>Embryophyta</taxon>
        <taxon>Tracheophyta</taxon>
        <taxon>Spermatophyta</taxon>
        <taxon>Magnoliopsida</taxon>
        <taxon>eudicotyledons</taxon>
        <taxon>Gunneridae</taxon>
        <taxon>Pentapetalae</taxon>
        <taxon>rosids</taxon>
        <taxon>fabids</taxon>
        <taxon>Fabales</taxon>
        <taxon>Fabaceae</taxon>
        <taxon>Papilionoideae</taxon>
        <taxon>50 kb inversion clade</taxon>
        <taxon>NPAAA clade</taxon>
        <taxon>indigoferoid/millettioid clade</taxon>
        <taxon>Phaseoleae</taxon>
        <taxon>Vigna</taxon>
    </lineage>
</organism>
<feature type="chain" id="PRO_5020025015" evidence="2">
    <location>
        <begin position="33"/>
        <end position="73"/>
    </location>
</feature>
<feature type="compositionally biased region" description="Pro residues" evidence="1">
    <location>
        <begin position="43"/>
        <end position="52"/>
    </location>
</feature>